<organism evidence="1 2">
    <name type="scientific">Dentiscutata erythropus</name>
    <dbReference type="NCBI Taxonomy" id="1348616"/>
    <lineage>
        <taxon>Eukaryota</taxon>
        <taxon>Fungi</taxon>
        <taxon>Fungi incertae sedis</taxon>
        <taxon>Mucoromycota</taxon>
        <taxon>Glomeromycotina</taxon>
        <taxon>Glomeromycetes</taxon>
        <taxon>Diversisporales</taxon>
        <taxon>Gigasporaceae</taxon>
        <taxon>Dentiscutata</taxon>
    </lineage>
</organism>
<protein>
    <submittedName>
        <fullName evidence="1">18277_t:CDS:1</fullName>
    </submittedName>
</protein>
<reference evidence="1" key="1">
    <citation type="submission" date="2021-06" db="EMBL/GenBank/DDBJ databases">
        <authorList>
            <person name="Kallberg Y."/>
            <person name="Tangrot J."/>
            <person name="Rosling A."/>
        </authorList>
    </citation>
    <scope>NUCLEOTIDE SEQUENCE</scope>
    <source>
        <strain evidence="1">MA453B</strain>
    </source>
</reference>
<name>A0A9N9BHW1_9GLOM</name>
<sequence length="40" mass="4952">MFLKANRKRLEKTIKNLKKYITCYWVYCKNEYVSKNQASF</sequence>
<evidence type="ECO:0000313" key="1">
    <source>
        <dbReference type="EMBL" id="CAG8564431.1"/>
    </source>
</evidence>
<comment type="caution">
    <text evidence="1">The sequence shown here is derived from an EMBL/GenBank/DDBJ whole genome shotgun (WGS) entry which is preliminary data.</text>
</comment>
<dbReference type="EMBL" id="CAJVPY010002549">
    <property type="protein sequence ID" value="CAG8564431.1"/>
    <property type="molecule type" value="Genomic_DNA"/>
</dbReference>
<dbReference type="Proteomes" id="UP000789405">
    <property type="component" value="Unassembled WGS sequence"/>
</dbReference>
<keyword evidence="2" id="KW-1185">Reference proteome</keyword>
<accession>A0A9N9BHW1</accession>
<proteinExistence type="predicted"/>
<dbReference type="AlphaFoldDB" id="A0A9N9BHW1"/>
<evidence type="ECO:0000313" key="2">
    <source>
        <dbReference type="Proteomes" id="UP000789405"/>
    </source>
</evidence>
<gene>
    <name evidence="1" type="ORF">DERYTH_LOCUS5897</name>
</gene>